<dbReference type="Gene3D" id="3.30.420.10">
    <property type="entry name" value="Ribonuclease H-like superfamily/Ribonuclease H"/>
    <property type="match status" value="1"/>
</dbReference>
<evidence type="ECO:0008006" key="3">
    <source>
        <dbReference type="Google" id="ProtNLM"/>
    </source>
</evidence>
<dbReference type="InterPro" id="IPR036397">
    <property type="entry name" value="RNaseH_sf"/>
</dbReference>
<evidence type="ECO:0000313" key="2">
    <source>
        <dbReference type="Proteomes" id="UP000499080"/>
    </source>
</evidence>
<evidence type="ECO:0000313" key="1">
    <source>
        <dbReference type="EMBL" id="GBM43651.1"/>
    </source>
</evidence>
<protein>
    <recommendedName>
        <fullName evidence="3">Histone-lysine N-methyltransferase SETMAR</fullName>
    </recommendedName>
</protein>
<gene>
    <name evidence="1" type="ORF">AVEN_225175_1</name>
</gene>
<dbReference type="EMBL" id="BGPR01001036">
    <property type="protein sequence ID" value="GBM43651.1"/>
    <property type="molecule type" value="Genomic_DNA"/>
</dbReference>
<dbReference type="GO" id="GO:0003676">
    <property type="term" value="F:nucleic acid binding"/>
    <property type="evidence" value="ECO:0007669"/>
    <property type="project" value="InterPro"/>
</dbReference>
<reference evidence="1 2" key="1">
    <citation type="journal article" date="2019" name="Sci. Rep.">
        <title>Orb-weaving spider Araneus ventricosus genome elucidates the spidroin gene catalogue.</title>
        <authorList>
            <person name="Kono N."/>
            <person name="Nakamura H."/>
            <person name="Ohtoshi R."/>
            <person name="Moran D.A.P."/>
            <person name="Shinohara A."/>
            <person name="Yoshida Y."/>
            <person name="Fujiwara M."/>
            <person name="Mori M."/>
            <person name="Tomita M."/>
            <person name="Arakawa K."/>
        </authorList>
    </citation>
    <scope>NUCLEOTIDE SEQUENCE [LARGE SCALE GENOMIC DNA]</scope>
</reference>
<comment type="caution">
    <text evidence="1">The sequence shown here is derived from an EMBL/GenBank/DDBJ whole genome shotgun (WGS) entry which is preliminary data.</text>
</comment>
<keyword evidence="2" id="KW-1185">Reference proteome</keyword>
<proteinExistence type="predicted"/>
<name>A0A4Y2FR85_ARAVE</name>
<accession>A0A4Y2FR85</accession>
<dbReference type="AlphaFoldDB" id="A0A4Y2FR85"/>
<dbReference type="Proteomes" id="UP000499080">
    <property type="component" value="Unassembled WGS sequence"/>
</dbReference>
<sequence length="77" mass="8762">MVSSSYMNNAHTARKTQELLQKFEWEVWSHPSPYSPDLAPNLGSKRLSGSGFFSNSDVKTSAENWLNEQGRDFYESS</sequence>
<organism evidence="1 2">
    <name type="scientific">Araneus ventricosus</name>
    <name type="common">Orbweaver spider</name>
    <name type="synonym">Epeira ventricosa</name>
    <dbReference type="NCBI Taxonomy" id="182803"/>
    <lineage>
        <taxon>Eukaryota</taxon>
        <taxon>Metazoa</taxon>
        <taxon>Ecdysozoa</taxon>
        <taxon>Arthropoda</taxon>
        <taxon>Chelicerata</taxon>
        <taxon>Arachnida</taxon>
        <taxon>Araneae</taxon>
        <taxon>Araneomorphae</taxon>
        <taxon>Entelegynae</taxon>
        <taxon>Araneoidea</taxon>
        <taxon>Araneidae</taxon>
        <taxon>Araneus</taxon>
    </lineage>
</organism>